<reference evidence="1" key="1">
    <citation type="submission" date="2023-03" db="EMBL/GenBank/DDBJ databases">
        <title>Massive genome expansion in bonnet fungi (Mycena s.s.) driven by repeated elements and novel gene families across ecological guilds.</title>
        <authorList>
            <consortium name="Lawrence Berkeley National Laboratory"/>
            <person name="Harder C.B."/>
            <person name="Miyauchi S."/>
            <person name="Viragh M."/>
            <person name="Kuo A."/>
            <person name="Thoen E."/>
            <person name="Andreopoulos B."/>
            <person name="Lu D."/>
            <person name="Skrede I."/>
            <person name="Drula E."/>
            <person name="Henrissat B."/>
            <person name="Morin E."/>
            <person name="Kohler A."/>
            <person name="Barry K."/>
            <person name="LaButti K."/>
            <person name="Morin E."/>
            <person name="Salamov A."/>
            <person name="Lipzen A."/>
            <person name="Mereny Z."/>
            <person name="Hegedus B."/>
            <person name="Baldrian P."/>
            <person name="Stursova M."/>
            <person name="Weitz H."/>
            <person name="Taylor A."/>
            <person name="Grigoriev I.V."/>
            <person name="Nagy L.G."/>
            <person name="Martin F."/>
            <person name="Kauserud H."/>
        </authorList>
    </citation>
    <scope>NUCLEOTIDE SEQUENCE</scope>
    <source>
        <strain evidence="1">9144</strain>
    </source>
</reference>
<proteinExistence type="predicted"/>
<gene>
    <name evidence="1" type="ORF">GGX14DRAFT_373179</name>
</gene>
<evidence type="ECO:0000313" key="1">
    <source>
        <dbReference type="EMBL" id="KAJ7199372.1"/>
    </source>
</evidence>
<organism evidence="1 2">
    <name type="scientific">Mycena pura</name>
    <dbReference type="NCBI Taxonomy" id="153505"/>
    <lineage>
        <taxon>Eukaryota</taxon>
        <taxon>Fungi</taxon>
        <taxon>Dikarya</taxon>
        <taxon>Basidiomycota</taxon>
        <taxon>Agaricomycotina</taxon>
        <taxon>Agaricomycetes</taxon>
        <taxon>Agaricomycetidae</taxon>
        <taxon>Agaricales</taxon>
        <taxon>Marasmiineae</taxon>
        <taxon>Mycenaceae</taxon>
        <taxon>Mycena</taxon>
    </lineage>
</organism>
<protein>
    <submittedName>
        <fullName evidence="1">Uncharacterized protein</fullName>
    </submittedName>
</protein>
<comment type="caution">
    <text evidence="1">The sequence shown here is derived from an EMBL/GenBank/DDBJ whole genome shotgun (WGS) entry which is preliminary data.</text>
</comment>
<dbReference type="EMBL" id="JARJCW010000068">
    <property type="protein sequence ID" value="KAJ7199372.1"/>
    <property type="molecule type" value="Genomic_DNA"/>
</dbReference>
<keyword evidence="2" id="KW-1185">Reference proteome</keyword>
<dbReference type="Proteomes" id="UP001219525">
    <property type="component" value="Unassembled WGS sequence"/>
</dbReference>
<sequence>MSCNLTPCRFREVPSFGRMTIRRFHHNVSEMKRLAARDFEDTLQCQLPVVEGLFPEHQELVLDVYFDLALFHAMAKMRMHTTSTVRDFGGITRQMCITVRKFQRDTQNIKTYETDHEQTRRINRARKQAQEKAVRQAAVAGVEPPSFQVSLPAAVLKLKEKPLNLETYKWHSAADYPQAVVRKGTLDSFSTQHVCTSC</sequence>
<name>A0AAD6Y8H0_9AGAR</name>
<accession>A0AAD6Y8H0</accession>
<feature type="non-terminal residue" evidence="1">
    <location>
        <position position="198"/>
    </location>
</feature>
<dbReference type="AlphaFoldDB" id="A0AAD6Y8H0"/>
<evidence type="ECO:0000313" key="2">
    <source>
        <dbReference type="Proteomes" id="UP001219525"/>
    </source>
</evidence>